<dbReference type="SUPFAM" id="SSF48264">
    <property type="entry name" value="Cytochrome P450"/>
    <property type="match status" value="1"/>
</dbReference>
<reference evidence="14" key="1">
    <citation type="journal article" date="2023" name="Insect Mol. Biol.">
        <title>Genome sequencing provides insights into the evolution of gene families encoding plant cell wall-degrading enzymes in longhorned beetles.</title>
        <authorList>
            <person name="Shin N.R."/>
            <person name="Okamura Y."/>
            <person name="Kirsch R."/>
            <person name="Pauchet Y."/>
        </authorList>
    </citation>
    <scope>NUCLEOTIDE SEQUENCE</scope>
    <source>
        <strain evidence="14">MMC_N1</strain>
    </source>
</reference>
<evidence type="ECO:0000256" key="13">
    <source>
        <dbReference type="RuleBase" id="RU000461"/>
    </source>
</evidence>
<keyword evidence="8" id="KW-0492">Microsome</keyword>
<protein>
    <recommendedName>
        <fullName evidence="16">Cytochrome P450</fullName>
    </recommendedName>
</protein>
<dbReference type="Pfam" id="PF00067">
    <property type="entry name" value="p450"/>
    <property type="match status" value="1"/>
</dbReference>
<dbReference type="InterPro" id="IPR002401">
    <property type="entry name" value="Cyt_P450_E_grp-I"/>
</dbReference>
<evidence type="ECO:0000256" key="11">
    <source>
        <dbReference type="ARBA" id="ARBA00023033"/>
    </source>
</evidence>
<keyword evidence="6 13" id="KW-0479">Metal-binding</keyword>
<dbReference type="PANTHER" id="PTHR24292">
    <property type="entry name" value="CYTOCHROME P450"/>
    <property type="match status" value="1"/>
</dbReference>
<evidence type="ECO:0000256" key="3">
    <source>
        <dbReference type="ARBA" id="ARBA00004406"/>
    </source>
</evidence>
<sequence length="189" mass="21749">MTFALYQMALHSEIQEKAREELKTVLGKYNGEMTYDSLNELKYMKQIIDETLRMYPPLPVLARTCVEKYKIPGEDIVLDVGVRVVIPVAGLHFDEDYFKDPNTFDPERFTEENKKNIPQYSYLPFGEGPRICIGERFGIMQTKVGLACILKNFKVSLSEKTIHPIRLQKRNFIPVAEGGIWLKLTPTTS</sequence>
<organism evidence="14 15">
    <name type="scientific">Molorchus minor</name>
    <dbReference type="NCBI Taxonomy" id="1323400"/>
    <lineage>
        <taxon>Eukaryota</taxon>
        <taxon>Metazoa</taxon>
        <taxon>Ecdysozoa</taxon>
        <taxon>Arthropoda</taxon>
        <taxon>Hexapoda</taxon>
        <taxon>Insecta</taxon>
        <taxon>Pterygota</taxon>
        <taxon>Neoptera</taxon>
        <taxon>Endopterygota</taxon>
        <taxon>Coleoptera</taxon>
        <taxon>Polyphaga</taxon>
        <taxon>Cucujiformia</taxon>
        <taxon>Chrysomeloidea</taxon>
        <taxon>Cerambycidae</taxon>
        <taxon>Lamiinae</taxon>
        <taxon>Monochamini</taxon>
        <taxon>Molorchus</taxon>
    </lineage>
</organism>
<gene>
    <name evidence="14" type="ORF">NQ317_007890</name>
</gene>
<dbReference type="InterPro" id="IPR017972">
    <property type="entry name" value="Cyt_P450_CS"/>
</dbReference>
<keyword evidence="7" id="KW-0256">Endoplasmic reticulum</keyword>
<evidence type="ECO:0000256" key="10">
    <source>
        <dbReference type="ARBA" id="ARBA00023004"/>
    </source>
</evidence>
<dbReference type="EMBL" id="JAPWTJ010000201">
    <property type="protein sequence ID" value="KAJ8981115.1"/>
    <property type="molecule type" value="Genomic_DNA"/>
</dbReference>
<keyword evidence="12" id="KW-0472">Membrane</keyword>
<keyword evidence="11 13" id="KW-0503">Monooxygenase</keyword>
<evidence type="ECO:0008006" key="16">
    <source>
        <dbReference type="Google" id="ProtNLM"/>
    </source>
</evidence>
<dbReference type="Gene3D" id="1.10.630.10">
    <property type="entry name" value="Cytochrome P450"/>
    <property type="match status" value="1"/>
</dbReference>
<evidence type="ECO:0000256" key="1">
    <source>
        <dbReference type="ARBA" id="ARBA00001971"/>
    </source>
</evidence>
<dbReference type="InterPro" id="IPR050476">
    <property type="entry name" value="Insect_CytP450_Detox"/>
</dbReference>
<name>A0ABQ9JS53_9CUCU</name>
<comment type="cofactor">
    <cofactor evidence="1">
        <name>heme</name>
        <dbReference type="ChEBI" id="CHEBI:30413"/>
    </cofactor>
</comment>
<keyword evidence="10 13" id="KW-0408">Iron</keyword>
<evidence type="ECO:0000256" key="12">
    <source>
        <dbReference type="ARBA" id="ARBA00023136"/>
    </source>
</evidence>
<keyword evidence="5 13" id="KW-0349">Heme</keyword>
<dbReference type="InterPro" id="IPR001128">
    <property type="entry name" value="Cyt_P450"/>
</dbReference>
<dbReference type="PANTHER" id="PTHR24292:SF100">
    <property type="entry name" value="CYTOCHROME P450 6A16, ISOFORM B-RELATED"/>
    <property type="match status" value="1"/>
</dbReference>
<keyword evidence="9 13" id="KW-0560">Oxidoreductase</keyword>
<dbReference type="PRINTS" id="PR00463">
    <property type="entry name" value="EP450I"/>
</dbReference>
<evidence type="ECO:0000256" key="8">
    <source>
        <dbReference type="ARBA" id="ARBA00022848"/>
    </source>
</evidence>
<evidence type="ECO:0000313" key="15">
    <source>
        <dbReference type="Proteomes" id="UP001162164"/>
    </source>
</evidence>
<dbReference type="PRINTS" id="PR00385">
    <property type="entry name" value="P450"/>
</dbReference>
<dbReference type="InterPro" id="IPR036396">
    <property type="entry name" value="Cyt_P450_sf"/>
</dbReference>
<comment type="caution">
    <text evidence="14">The sequence shown here is derived from an EMBL/GenBank/DDBJ whole genome shotgun (WGS) entry which is preliminary data.</text>
</comment>
<accession>A0ABQ9JS53</accession>
<evidence type="ECO:0000256" key="9">
    <source>
        <dbReference type="ARBA" id="ARBA00023002"/>
    </source>
</evidence>
<evidence type="ECO:0000313" key="14">
    <source>
        <dbReference type="EMBL" id="KAJ8981115.1"/>
    </source>
</evidence>
<dbReference type="PROSITE" id="PS00086">
    <property type="entry name" value="CYTOCHROME_P450"/>
    <property type="match status" value="1"/>
</dbReference>
<proteinExistence type="inferred from homology"/>
<dbReference type="Proteomes" id="UP001162164">
    <property type="component" value="Unassembled WGS sequence"/>
</dbReference>
<evidence type="ECO:0000256" key="5">
    <source>
        <dbReference type="ARBA" id="ARBA00022617"/>
    </source>
</evidence>
<evidence type="ECO:0000256" key="7">
    <source>
        <dbReference type="ARBA" id="ARBA00022824"/>
    </source>
</evidence>
<comment type="subcellular location">
    <subcellularLocation>
        <location evidence="3">Endoplasmic reticulum membrane</location>
        <topology evidence="3">Peripheral membrane protein</topology>
    </subcellularLocation>
    <subcellularLocation>
        <location evidence="2">Microsome membrane</location>
        <topology evidence="2">Peripheral membrane protein</topology>
    </subcellularLocation>
</comment>
<evidence type="ECO:0000256" key="4">
    <source>
        <dbReference type="ARBA" id="ARBA00010617"/>
    </source>
</evidence>
<evidence type="ECO:0000256" key="2">
    <source>
        <dbReference type="ARBA" id="ARBA00004174"/>
    </source>
</evidence>
<keyword evidence="15" id="KW-1185">Reference proteome</keyword>
<comment type="similarity">
    <text evidence="4 13">Belongs to the cytochrome P450 family.</text>
</comment>
<evidence type="ECO:0000256" key="6">
    <source>
        <dbReference type="ARBA" id="ARBA00022723"/>
    </source>
</evidence>